<name>A0A8J3DA42_9BACT</name>
<proteinExistence type="predicted"/>
<organism evidence="4 5">
    <name type="scientific">Cerasicoccus arenae</name>
    <dbReference type="NCBI Taxonomy" id="424488"/>
    <lineage>
        <taxon>Bacteria</taxon>
        <taxon>Pseudomonadati</taxon>
        <taxon>Verrucomicrobiota</taxon>
        <taxon>Opitutia</taxon>
        <taxon>Puniceicoccales</taxon>
        <taxon>Cerasicoccaceae</taxon>
        <taxon>Cerasicoccus</taxon>
    </lineage>
</organism>
<dbReference type="Proteomes" id="UP000642829">
    <property type="component" value="Unassembled WGS sequence"/>
</dbReference>
<gene>
    <name evidence="4" type="ORF">GCM10007047_06610</name>
</gene>
<dbReference type="InterPro" id="IPR029058">
    <property type="entry name" value="AB_hydrolase_fold"/>
</dbReference>
<dbReference type="EMBL" id="BMXG01000003">
    <property type="protein sequence ID" value="GHB93763.1"/>
    <property type="molecule type" value="Genomic_DNA"/>
</dbReference>
<dbReference type="SUPFAM" id="SSF53474">
    <property type="entry name" value="alpha/beta-Hydrolases"/>
    <property type="match status" value="1"/>
</dbReference>
<reference evidence="4" key="2">
    <citation type="submission" date="2020-09" db="EMBL/GenBank/DDBJ databases">
        <authorList>
            <person name="Sun Q."/>
            <person name="Kim S."/>
        </authorList>
    </citation>
    <scope>NUCLEOTIDE SEQUENCE</scope>
    <source>
        <strain evidence="4">KCTC 12870</strain>
    </source>
</reference>
<dbReference type="Gene3D" id="3.40.50.1820">
    <property type="entry name" value="alpha/beta hydrolase"/>
    <property type="match status" value="1"/>
</dbReference>
<comment type="caution">
    <text evidence="4">The sequence shown here is derived from an EMBL/GenBank/DDBJ whole genome shotgun (WGS) entry which is preliminary data.</text>
</comment>
<keyword evidence="1 2" id="KW-0732">Signal</keyword>
<dbReference type="RefSeq" id="WP_189511842.1">
    <property type="nucleotide sequence ID" value="NZ_BMXG01000003.1"/>
</dbReference>
<evidence type="ECO:0000259" key="3">
    <source>
        <dbReference type="Pfam" id="PF01738"/>
    </source>
</evidence>
<evidence type="ECO:0000313" key="4">
    <source>
        <dbReference type="EMBL" id="GHB93763.1"/>
    </source>
</evidence>
<dbReference type="Pfam" id="PF01738">
    <property type="entry name" value="DLH"/>
    <property type="match status" value="1"/>
</dbReference>
<feature type="signal peptide" evidence="2">
    <location>
        <begin position="1"/>
        <end position="33"/>
    </location>
</feature>
<evidence type="ECO:0000313" key="5">
    <source>
        <dbReference type="Proteomes" id="UP000642829"/>
    </source>
</evidence>
<protein>
    <submittedName>
        <fullName evidence="4">Hydrolase</fullName>
    </submittedName>
</protein>
<feature type="chain" id="PRO_5035231701" evidence="2">
    <location>
        <begin position="34"/>
        <end position="260"/>
    </location>
</feature>
<dbReference type="InterPro" id="IPR050955">
    <property type="entry name" value="Plant_Biomass_Hydrol_Est"/>
</dbReference>
<sequence length="260" mass="28988">MHARPQFDHILRAFGVFAAFLALIAIAPTAAQAETELAQQSSEAFEREIKKTVRAQYLLYLPEGYNADQDKRWPLMIFLHGSGERGDNLKKVAKHGPPKLVEQGKEFPFIIVSPQCPHGGWWSTELLNAFYDDIMEKYRIDPSRVYLTGLSMGGNGTWAWAANNPEKFAAIAPVCGWGPEVNYEKLASMPIWAFHGDQDQAVALEKGQKVIDAVTSVGGTPEFTIYEGVGHNSWDPAYSNDALYDWLLSHSKDEQASVKE</sequence>
<dbReference type="PANTHER" id="PTHR43037">
    <property type="entry name" value="UNNAMED PRODUCT-RELATED"/>
    <property type="match status" value="1"/>
</dbReference>
<keyword evidence="5" id="KW-1185">Reference proteome</keyword>
<dbReference type="AlphaFoldDB" id="A0A8J3DA42"/>
<reference evidence="4" key="1">
    <citation type="journal article" date="2014" name="Int. J. Syst. Evol. Microbiol.">
        <title>Complete genome sequence of Corynebacterium casei LMG S-19264T (=DSM 44701T), isolated from a smear-ripened cheese.</title>
        <authorList>
            <consortium name="US DOE Joint Genome Institute (JGI-PGF)"/>
            <person name="Walter F."/>
            <person name="Albersmeier A."/>
            <person name="Kalinowski J."/>
            <person name="Ruckert C."/>
        </authorList>
    </citation>
    <scope>NUCLEOTIDE SEQUENCE</scope>
    <source>
        <strain evidence="4">KCTC 12870</strain>
    </source>
</reference>
<dbReference type="PANTHER" id="PTHR43037:SF1">
    <property type="entry name" value="BLL1128 PROTEIN"/>
    <property type="match status" value="1"/>
</dbReference>
<keyword evidence="4" id="KW-0378">Hydrolase</keyword>
<dbReference type="GO" id="GO:0016787">
    <property type="term" value="F:hydrolase activity"/>
    <property type="evidence" value="ECO:0007669"/>
    <property type="project" value="UniProtKB-KW"/>
</dbReference>
<evidence type="ECO:0000256" key="1">
    <source>
        <dbReference type="ARBA" id="ARBA00022729"/>
    </source>
</evidence>
<accession>A0A8J3DA42</accession>
<feature type="domain" description="Dienelactone hydrolase" evidence="3">
    <location>
        <begin position="140"/>
        <end position="231"/>
    </location>
</feature>
<dbReference type="InterPro" id="IPR002925">
    <property type="entry name" value="Dienelactn_hydro"/>
</dbReference>
<evidence type="ECO:0000256" key="2">
    <source>
        <dbReference type="SAM" id="SignalP"/>
    </source>
</evidence>